<organism evidence="2 3">
    <name type="scientific">Bradyrhizobium agreste</name>
    <dbReference type="NCBI Taxonomy" id="2751811"/>
    <lineage>
        <taxon>Bacteria</taxon>
        <taxon>Pseudomonadati</taxon>
        <taxon>Pseudomonadota</taxon>
        <taxon>Alphaproteobacteria</taxon>
        <taxon>Hyphomicrobiales</taxon>
        <taxon>Nitrobacteraceae</taxon>
        <taxon>Bradyrhizobium</taxon>
    </lineage>
</organism>
<reference evidence="2 3" key="1">
    <citation type="submission" date="2020-07" db="EMBL/GenBank/DDBJ databases">
        <title>Bradyrhizobium diversity isolated from nodules of indigenous legumes of Western Australia.</title>
        <authorList>
            <person name="Klepa M.S."/>
        </authorList>
    </citation>
    <scope>NUCLEOTIDE SEQUENCE [LARGE SCALE GENOMIC DNA]</scope>
    <source>
        <strain evidence="2 3">CNPSo 4010</strain>
    </source>
</reference>
<dbReference type="InterPro" id="IPR028087">
    <property type="entry name" value="Tad_N"/>
</dbReference>
<dbReference type="Proteomes" id="UP000807370">
    <property type="component" value="Unassembled WGS sequence"/>
</dbReference>
<dbReference type="Pfam" id="PF13400">
    <property type="entry name" value="Tad"/>
    <property type="match status" value="1"/>
</dbReference>
<evidence type="ECO:0000259" key="1">
    <source>
        <dbReference type="Pfam" id="PF13400"/>
    </source>
</evidence>
<proteinExistence type="predicted"/>
<accession>A0ABS0Q0S2</accession>
<comment type="caution">
    <text evidence="2">The sequence shown here is derived from an EMBL/GenBank/DDBJ whole genome shotgun (WGS) entry which is preliminary data.</text>
</comment>
<feature type="domain" description="Putative Flp pilus-assembly TadG-like N-terminal" evidence="1">
    <location>
        <begin position="10"/>
        <end position="55"/>
    </location>
</feature>
<protein>
    <submittedName>
        <fullName evidence="2">Pilus assembly protein TadG</fullName>
    </submittedName>
</protein>
<sequence length="462" mass="46397">MRSLLRSKRGSAAFATVIALVPLIGVVALGAEAGSWYVTRQHAQNAADAAAYSGALRLACGNAGVLCDTSVDYHAKEFAAQNGFCNLGDTAYPGTNCATSLPTGISRAVQIDIGSYSAGAFTTPPAGGGGNAVRARVSQQQPAYLSAVLGLTTVNIPAQAIALVELPSKVCALALGPDPNGGGGALKIAGNVSNNGTGCPIMSDASVQFASTATFTGSGWAVLGATGCSPTSTCANPGVTHNYFMPYANNPLSKLDSESFNSRTGPSTKPCGSGNVTNGNTCSLSGNSASGVYSSLKVNAGGTVDFAPGTYFFYNATITFAGTVTCTACTPWPTASPSGTGKGVTLVLLGDSSLSIAAGAVVELSAPYTNPFSSDLNGVLIDDQAPSKSSNKVDINGGTVKLGGAMYFPKVDVTWNGSTSSSNTTCSQVIAKTLTMGGGGFLSTDGCNPVTVPYTQVVRLVQ</sequence>
<gene>
    <name evidence="2" type="ORF">HZZ13_33375</name>
</gene>
<keyword evidence="3" id="KW-1185">Reference proteome</keyword>
<evidence type="ECO:0000313" key="2">
    <source>
        <dbReference type="EMBL" id="MBH5402649.1"/>
    </source>
</evidence>
<dbReference type="EMBL" id="JACCHP010000032">
    <property type="protein sequence ID" value="MBH5402649.1"/>
    <property type="molecule type" value="Genomic_DNA"/>
</dbReference>
<dbReference type="RefSeq" id="WP_197963695.1">
    <property type="nucleotide sequence ID" value="NZ_JACCHP010000032.1"/>
</dbReference>
<evidence type="ECO:0000313" key="3">
    <source>
        <dbReference type="Proteomes" id="UP000807370"/>
    </source>
</evidence>
<name>A0ABS0Q0S2_9BRAD</name>